<organism evidence="2 3">
    <name type="scientific">Epicoccum nigrum</name>
    <name type="common">Soil fungus</name>
    <name type="synonym">Epicoccum purpurascens</name>
    <dbReference type="NCBI Taxonomy" id="105696"/>
    <lineage>
        <taxon>Eukaryota</taxon>
        <taxon>Fungi</taxon>
        <taxon>Dikarya</taxon>
        <taxon>Ascomycota</taxon>
        <taxon>Pezizomycotina</taxon>
        <taxon>Dothideomycetes</taxon>
        <taxon>Pleosporomycetidae</taxon>
        <taxon>Pleosporales</taxon>
        <taxon>Pleosporineae</taxon>
        <taxon>Didymellaceae</taxon>
        <taxon>Epicoccum</taxon>
    </lineage>
</organism>
<feature type="compositionally biased region" description="Basic and acidic residues" evidence="1">
    <location>
        <begin position="82"/>
        <end position="92"/>
    </location>
</feature>
<keyword evidence="3" id="KW-1185">Reference proteome</keyword>
<dbReference type="EMBL" id="KZ107844">
    <property type="protein sequence ID" value="OSS49438.1"/>
    <property type="molecule type" value="Genomic_DNA"/>
</dbReference>
<dbReference type="InParanoid" id="A0A1Y2M2K4"/>
<evidence type="ECO:0000256" key="1">
    <source>
        <dbReference type="SAM" id="MobiDB-lite"/>
    </source>
</evidence>
<protein>
    <submittedName>
        <fullName evidence="2">Uncharacterized protein</fullName>
    </submittedName>
</protein>
<feature type="compositionally biased region" description="Polar residues" evidence="1">
    <location>
        <begin position="107"/>
        <end position="122"/>
    </location>
</feature>
<dbReference type="Proteomes" id="UP000193240">
    <property type="component" value="Unassembled WGS sequence"/>
</dbReference>
<evidence type="ECO:0000313" key="3">
    <source>
        <dbReference type="Proteomes" id="UP000193240"/>
    </source>
</evidence>
<feature type="compositionally biased region" description="Basic and acidic residues" evidence="1">
    <location>
        <begin position="124"/>
        <end position="177"/>
    </location>
</feature>
<name>A0A1Y2M2K4_EPING</name>
<feature type="region of interest" description="Disordered" evidence="1">
    <location>
        <begin position="82"/>
        <end position="177"/>
    </location>
</feature>
<sequence length="177" mass="20375">MCCRHRQQQRFLHAGLLPQTQRLSSCAVRRQQRRELKALAIDSQDLAHSPATQSSHWTEYQPHTMAGILVMGIALGLQEGGKKIKEKRDERKAKKAALVTEAYAPAESSTSRAAQEAWSTHRISQRENKSEEAHREQQRRSLSSERGMELERDAPPSYDEVPRPTYEEAMRTDQRRR</sequence>
<gene>
    <name evidence="2" type="ORF">B5807_05639</name>
</gene>
<evidence type="ECO:0000313" key="2">
    <source>
        <dbReference type="EMBL" id="OSS49438.1"/>
    </source>
</evidence>
<dbReference type="AlphaFoldDB" id="A0A1Y2M2K4"/>
<proteinExistence type="predicted"/>
<reference evidence="2 3" key="1">
    <citation type="journal article" date="2017" name="Genome Announc.">
        <title>Genome sequence of the saprophytic ascomycete Epicoccum nigrum ICMP 19927 strain isolated from New Zealand.</title>
        <authorList>
            <person name="Fokin M."/>
            <person name="Fleetwood D."/>
            <person name="Weir B.S."/>
            <person name="Villas-Boas S.G."/>
        </authorList>
    </citation>
    <scope>NUCLEOTIDE SEQUENCE [LARGE SCALE GENOMIC DNA]</scope>
    <source>
        <strain evidence="2 3">ICMP 19927</strain>
    </source>
</reference>
<dbReference type="OMA" id="AWSTHRI"/>
<accession>A0A1Y2M2K4</accession>